<gene>
    <name evidence="3" type="ORF">SAMN05216215_106150</name>
</gene>
<evidence type="ECO:0000259" key="2">
    <source>
        <dbReference type="Pfam" id="PF14040"/>
    </source>
</evidence>
<evidence type="ECO:0000313" key="4">
    <source>
        <dbReference type="Proteomes" id="UP000199529"/>
    </source>
</evidence>
<feature type="domain" description="Deoxyribonuclease NucA/NucB" evidence="2">
    <location>
        <begin position="122"/>
        <end position="210"/>
    </location>
</feature>
<accession>A0A1H3S8J5</accession>
<feature type="region of interest" description="Disordered" evidence="1">
    <location>
        <begin position="78"/>
        <end position="114"/>
    </location>
</feature>
<proteinExistence type="predicted"/>
<dbReference type="AlphaFoldDB" id="A0A1H3S8J5"/>
<sequence>MTSPNEVGVGPFKTVDFLETIGFTGEYRDCNTLPFYKDIEATNRVRFDSADAALGNGKFKGTVLTDHVPEFTLRLTGEGNDQENRHVDDTLNHPERTFPSLLGKNAPGRSVDDPLERLMDPERRRKNHDAAVKICVDVWGKDYAQGDMECDEYPFQSTYQGAAESTGDQPFSWHGSARPIPRADNGTGGTLLANFYGRNRVLDKDRFYVTVVP</sequence>
<reference evidence="4" key="1">
    <citation type="submission" date="2016-10" db="EMBL/GenBank/DDBJ databases">
        <authorList>
            <person name="Varghese N."/>
            <person name="Submissions S."/>
        </authorList>
    </citation>
    <scope>NUCLEOTIDE SEQUENCE [LARGE SCALE GENOMIC DNA]</scope>
    <source>
        <strain evidence="4">CGMCC 4.3530</strain>
    </source>
</reference>
<evidence type="ECO:0000256" key="1">
    <source>
        <dbReference type="SAM" id="MobiDB-lite"/>
    </source>
</evidence>
<keyword evidence="4" id="KW-1185">Reference proteome</keyword>
<name>A0A1H3S8J5_9PSEU</name>
<dbReference type="Pfam" id="PF14040">
    <property type="entry name" value="DNase_NucA_NucB"/>
    <property type="match status" value="1"/>
</dbReference>
<protein>
    <submittedName>
        <fullName evidence="3">Deoxyribonuclease NucA/NucB</fullName>
    </submittedName>
</protein>
<dbReference type="EMBL" id="FNOK01000061">
    <property type="protein sequence ID" value="SDZ34204.1"/>
    <property type="molecule type" value="Genomic_DNA"/>
</dbReference>
<dbReference type="STRING" id="418495.SAMN05216215_106150"/>
<feature type="compositionally biased region" description="Basic and acidic residues" evidence="1">
    <location>
        <begin position="82"/>
        <end position="96"/>
    </location>
</feature>
<organism evidence="3 4">
    <name type="scientific">Saccharopolyspora shandongensis</name>
    <dbReference type="NCBI Taxonomy" id="418495"/>
    <lineage>
        <taxon>Bacteria</taxon>
        <taxon>Bacillati</taxon>
        <taxon>Actinomycetota</taxon>
        <taxon>Actinomycetes</taxon>
        <taxon>Pseudonocardiales</taxon>
        <taxon>Pseudonocardiaceae</taxon>
        <taxon>Saccharopolyspora</taxon>
    </lineage>
</organism>
<evidence type="ECO:0000313" key="3">
    <source>
        <dbReference type="EMBL" id="SDZ34204.1"/>
    </source>
</evidence>
<dbReference type="InterPro" id="IPR029476">
    <property type="entry name" value="DNase_NucA_NucB"/>
</dbReference>
<dbReference type="RefSeq" id="WP_245761687.1">
    <property type="nucleotide sequence ID" value="NZ_FNOK01000061.1"/>
</dbReference>
<dbReference type="Proteomes" id="UP000199529">
    <property type="component" value="Unassembled WGS sequence"/>
</dbReference>